<evidence type="ECO:0000256" key="5">
    <source>
        <dbReference type="ARBA" id="ARBA00022989"/>
    </source>
</evidence>
<feature type="domain" description="Major facilitator superfamily (MFS) profile" evidence="16">
    <location>
        <begin position="42"/>
        <end position="475"/>
    </location>
</feature>
<keyword evidence="17" id="KW-0762">Sugar transport</keyword>
<keyword evidence="5 15" id="KW-1133">Transmembrane helix</keyword>
<feature type="transmembrane region" description="Helical" evidence="15">
    <location>
        <begin position="421"/>
        <end position="439"/>
    </location>
</feature>
<dbReference type="InterPro" id="IPR050814">
    <property type="entry name" value="Myo-inositol_Transporter"/>
</dbReference>
<dbReference type="OrthoDB" id="298152at2759"/>
<dbReference type="OMA" id="VAQFLCM"/>
<evidence type="ECO:0000256" key="10">
    <source>
        <dbReference type="ARBA" id="ARBA00044662"/>
    </source>
</evidence>
<comment type="subcellular location">
    <subcellularLocation>
        <location evidence="1">Membrane</location>
        <topology evidence="1">Multi-pass membrane protein</topology>
    </subcellularLocation>
</comment>
<comment type="catalytic activity">
    <reaction evidence="10">
        <text>D-mannose(out) = D-mannose(in)</text>
        <dbReference type="Rhea" id="RHEA:78391"/>
        <dbReference type="ChEBI" id="CHEBI:4208"/>
    </reaction>
    <physiologicalReaction direction="left-to-right" evidence="10">
        <dbReference type="Rhea" id="RHEA:78392"/>
    </physiologicalReaction>
</comment>
<evidence type="ECO:0000256" key="15">
    <source>
        <dbReference type="SAM" id="Phobius"/>
    </source>
</evidence>
<feature type="transmembrane region" description="Helical" evidence="15">
    <location>
        <begin position="205"/>
        <end position="228"/>
    </location>
</feature>
<feature type="region of interest" description="Disordered" evidence="14">
    <location>
        <begin position="1"/>
        <end position="21"/>
    </location>
</feature>
<feature type="transmembrane region" description="Helical" evidence="15">
    <location>
        <begin position="292"/>
        <end position="314"/>
    </location>
</feature>
<protein>
    <recommendedName>
        <fullName evidence="13">Hexose transporter 1</fullName>
    </recommendedName>
</protein>
<accession>A0A077ZS23</accession>
<evidence type="ECO:0000313" key="17">
    <source>
        <dbReference type="EMBL" id="CDW72682.1"/>
    </source>
</evidence>
<name>A0A077ZS23_STYLE</name>
<dbReference type="Gene3D" id="1.20.1250.20">
    <property type="entry name" value="MFS general substrate transporter like domains"/>
    <property type="match status" value="1"/>
</dbReference>
<dbReference type="PRINTS" id="PR00171">
    <property type="entry name" value="SUGRTRNSPORT"/>
</dbReference>
<dbReference type="GO" id="GO:0016020">
    <property type="term" value="C:membrane"/>
    <property type="evidence" value="ECO:0007669"/>
    <property type="project" value="UniProtKB-SubCell"/>
</dbReference>
<evidence type="ECO:0000256" key="12">
    <source>
        <dbReference type="ARBA" id="ARBA00044710"/>
    </source>
</evidence>
<evidence type="ECO:0000256" key="2">
    <source>
        <dbReference type="ARBA" id="ARBA00011738"/>
    </source>
</evidence>
<comment type="catalytic activity">
    <reaction evidence="7">
        <text>D-galactose(in) = D-galactose(out)</text>
        <dbReference type="Rhea" id="RHEA:34915"/>
        <dbReference type="ChEBI" id="CHEBI:4139"/>
    </reaction>
    <physiologicalReaction direction="right-to-left" evidence="7">
        <dbReference type="Rhea" id="RHEA:34917"/>
    </physiologicalReaction>
</comment>
<comment type="catalytic activity">
    <reaction evidence="11">
        <text>D-glucosamine(out) = D-glucosamine(in)</text>
        <dbReference type="Rhea" id="RHEA:78423"/>
        <dbReference type="ChEBI" id="CHEBI:58723"/>
    </reaction>
    <physiologicalReaction direction="left-to-right" evidence="11">
        <dbReference type="Rhea" id="RHEA:78424"/>
    </physiologicalReaction>
</comment>
<dbReference type="InterPro" id="IPR003663">
    <property type="entry name" value="Sugar/inositol_transpt"/>
</dbReference>
<dbReference type="PROSITE" id="PS50850">
    <property type="entry name" value="MFS"/>
    <property type="match status" value="1"/>
</dbReference>
<feature type="transmembrane region" description="Helical" evidence="15">
    <location>
        <begin position="140"/>
        <end position="157"/>
    </location>
</feature>
<evidence type="ECO:0000259" key="16">
    <source>
        <dbReference type="PROSITE" id="PS50850"/>
    </source>
</evidence>
<dbReference type="Pfam" id="PF00083">
    <property type="entry name" value="Sugar_tr"/>
    <property type="match status" value="1"/>
</dbReference>
<evidence type="ECO:0000256" key="7">
    <source>
        <dbReference type="ARBA" id="ARBA00044637"/>
    </source>
</evidence>
<dbReference type="InterPro" id="IPR020846">
    <property type="entry name" value="MFS_dom"/>
</dbReference>
<evidence type="ECO:0000256" key="9">
    <source>
        <dbReference type="ARBA" id="ARBA00044656"/>
    </source>
</evidence>
<dbReference type="SUPFAM" id="SSF103473">
    <property type="entry name" value="MFS general substrate transporter"/>
    <property type="match status" value="1"/>
</dbReference>
<feature type="transmembrane region" description="Helical" evidence="15">
    <location>
        <begin position="81"/>
        <end position="101"/>
    </location>
</feature>
<feature type="transmembrane region" description="Helical" evidence="15">
    <location>
        <begin position="334"/>
        <end position="354"/>
    </location>
</feature>
<reference evidence="17 18" key="1">
    <citation type="submission" date="2014-06" db="EMBL/GenBank/DDBJ databases">
        <authorList>
            <person name="Swart Estienne"/>
        </authorList>
    </citation>
    <scope>NUCLEOTIDE SEQUENCE [LARGE SCALE GENOMIC DNA]</scope>
    <source>
        <strain evidence="17 18">130c</strain>
    </source>
</reference>
<dbReference type="AlphaFoldDB" id="A0A077ZS23"/>
<dbReference type="PANTHER" id="PTHR48020">
    <property type="entry name" value="PROTON MYO-INOSITOL COTRANSPORTER"/>
    <property type="match status" value="1"/>
</dbReference>
<evidence type="ECO:0000256" key="14">
    <source>
        <dbReference type="SAM" id="MobiDB-lite"/>
    </source>
</evidence>
<proteinExistence type="predicted"/>
<dbReference type="EMBL" id="CCKQ01001567">
    <property type="protein sequence ID" value="CDW72682.1"/>
    <property type="molecule type" value="Genomic_DNA"/>
</dbReference>
<evidence type="ECO:0000256" key="13">
    <source>
        <dbReference type="ARBA" id="ARBA00044780"/>
    </source>
</evidence>
<feature type="transmembrane region" description="Helical" evidence="15">
    <location>
        <begin position="361"/>
        <end position="383"/>
    </location>
</feature>
<comment type="catalytic activity">
    <reaction evidence="9">
        <text>D-xylose(out) = D-xylose(in)</text>
        <dbReference type="Rhea" id="RHEA:78427"/>
        <dbReference type="ChEBI" id="CHEBI:53455"/>
    </reaction>
    <physiologicalReaction direction="left-to-right" evidence="9">
        <dbReference type="Rhea" id="RHEA:78428"/>
    </physiologicalReaction>
</comment>
<sequence>MKDQSSTKGNDALNNSNSLNDETNRPLERRIFKVNYGFLCFFAMIAGMGIFQLGYVLTANNQVSPILDIQFNLTDKSDKNFYHTMIGSSAVLGATIGSFSAGKIIQIGRRRSIIIFNFIGAVAVFGTLILNFYTICAGRLVLGFCGGLFSVALSRMIDETIPQNLLGTFGVVTNLSMNAGNMFSILMGAGLPDQEDTKASEDSNFWRIIFGFPWVFQIIQVSAFLFIVRYESIKFLIDHKRDNQALKAIQQVYHSSENPQEILDYIRRTGQKPSSNKISMCKALTGQNFWRATWFCILFGILLQLTGINAIIWYSNNILQKIQDDSGHGISPRLGTILIGVTNFIGSIISIFVVRRFGRKTLMVSGNLVMALLLFLVGLFSFLKFNNVMLIMILLFLLIFQQSDGPIFYMYASEITQDTGLGFAFLSLKGSGLIISLTTEYLMDSVLQPSGAFLLFACITLAGAIFFIFAMKETKHLTDKEKKDLYKTRFKELEDIQFEEDIIESDLNINRQQ</sequence>
<dbReference type="PANTHER" id="PTHR48020:SF12">
    <property type="entry name" value="PROTON MYO-INOSITOL COTRANSPORTER"/>
    <property type="match status" value="1"/>
</dbReference>
<dbReference type="Proteomes" id="UP000039865">
    <property type="component" value="Unassembled WGS sequence"/>
</dbReference>
<evidence type="ECO:0000256" key="1">
    <source>
        <dbReference type="ARBA" id="ARBA00004141"/>
    </source>
</evidence>
<feature type="transmembrane region" description="Helical" evidence="15">
    <location>
        <begin position="34"/>
        <end position="57"/>
    </location>
</feature>
<dbReference type="InterPro" id="IPR036259">
    <property type="entry name" value="MFS_trans_sf"/>
</dbReference>
<organism evidence="17 18">
    <name type="scientific">Stylonychia lemnae</name>
    <name type="common">Ciliate</name>
    <dbReference type="NCBI Taxonomy" id="5949"/>
    <lineage>
        <taxon>Eukaryota</taxon>
        <taxon>Sar</taxon>
        <taxon>Alveolata</taxon>
        <taxon>Ciliophora</taxon>
        <taxon>Intramacronucleata</taxon>
        <taxon>Spirotrichea</taxon>
        <taxon>Stichotrichia</taxon>
        <taxon>Sporadotrichida</taxon>
        <taxon>Oxytrichidae</taxon>
        <taxon>Stylonychinae</taxon>
        <taxon>Stylonychia</taxon>
    </lineage>
</organism>
<keyword evidence="18" id="KW-1185">Reference proteome</keyword>
<dbReference type="InterPro" id="IPR005828">
    <property type="entry name" value="MFS_sugar_transport-like"/>
</dbReference>
<feature type="transmembrane region" description="Helical" evidence="15">
    <location>
        <begin position="164"/>
        <end position="185"/>
    </location>
</feature>
<comment type="catalytic activity">
    <reaction evidence="8">
        <text>D-glucose(out) = D-glucose(in)</text>
        <dbReference type="Rhea" id="RHEA:60376"/>
        <dbReference type="ChEBI" id="CHEBI:4167"/>
    </reaction>
    <physiologicalReaction direction="left-to-right" evidence="8">
        <dbReference type="Rhea" id="RHEA:60377"/>
    </physiologicalReaction>
</comment>
<evidence type="ECO:0000256" key="6">
    <source>
        <dbReference type="ARBA" id="ARBA00023136"/>
    </source>
</evidence>
<keyword evidence="3" id="KW-0813">Transport</keyword>
<comment type="catalytic activity">
    <reaction evidence="12">
        <text>D-fructose(out) = D-fructose(in)</text>
        <dbReference type="Rhea" id="RHEA:60372"/>
        <dbReference type="ChEBI" id="CHEBI:37721"/>
    </reaction>
    <physiologicalReaction direction="left-to-right" evidence="12">
        <dbReference type="Rhea" id="RHEA:60373"/>
    </physiologicalReaction>
</comment>
<evidence type="ECO:0000313" key="18">
    <source>
        <dbReference type="Proteomes" id="UP000039865"/>
    </source>
</evidence>
<feature type="transmembrane region" description="Helical" evidence="15">
    <location>
        <begin position="389"/>
        <end position="409"/>
    </location>
</feature>
<feature type="transmembrane region" description="Helical" evidence="15">
    <location>
        <begin position="451"/>
        <end position="470"/>
    </location>
</feature>
<keyword evidence="4 15" id="KW-0812">Transmembrane</keyword>
<dbReference type="GO" id="GO:0022857">
    <property type="term" value="F:transmembrane transporter activity"/>
    <property type="evidence" value="ECO:0007669"/>
    <property type="project" value="InterPro"/>
</dbReference>
<evidence type="ECO:0000256" key="4">
    <source>
        <dbReference type="ARBA" id="ARBA00022692"/>
    </source>
</evidence>
<evidence type="ECO:0000256" key="8">
    <source>
        <dbReference type="ARBA" id="ARBA00044648"/>
    </source>
</evidence>
<gene>
    <name evidence="17" type="primary">Contig2932.g3134</name>
    <name evidence="17" type="ORF">STYLEM_1646</name>
</gene>
<comment type="subunit">
    <text evidence="2">Homodimer.</text>
</comment>
<evidence type="ECO:0000256" key="3">
    <source>
        <dbReference type="ARBA" id="ARBA00022448"/>
    </source>
</evidence>
<feature type="transmembrane region" description="Helical" evidence="15">
    <location>
        <begin position="113"/>
        <end position="134"/>
    </location>
</feature>
<keyword evidence="6 15" id="KW-0472">Membrane</keyword>
<feature type="compositionally biased region" description="Low complexity" evidence="14">
    <location>
        <begin position="10"/>
        <end position="21"/>
    </location>
</feature>
<evidence type="ECO:0000256" key="11">
    <source>
        <dbReference type="ARBA" id="ARBA00044668"/>
    </source>
</evidence>
<dbReference type="InParanoid" id="A0A077ZS23"/>